<organism evidence="1 2">
    <name type="scientific">Bauhinia variegata</name>
    <name type="common">Purple orchid tree</name>
    <name type="synonym">Phanera variegata</name>
    <dbReference type="NCBI Taxonomy" id="167791"/>
    <lineage>
        <taxon>Eukaryota</taxon>
        <taxon>Viridiplantae</taxon>
        <taxon>Streptophyta</taxon>
        <taxon>Embryophyta</taxon>
        <taxon>Tracheophyta</taxon>
        <taxon>Spermatophyta</taxon>
        <taxon>Magnoliopsida</taxon>
        <taxon>eudicotyledons</taxon>
        <taxon>Gunneridae</taxon>
        <taxon>Pentapetalae</taxon>
        <taxon>rosids</taxon>
        <taxon>fabids</taxon>
        <taxon>Fabales</taxon>
        <taxon>Fabaceae</taxon>
        <taxon>Cercidoideae</taxon>
        <taxon>Cercideae</taxon>
        <taxon>Bauhiniinae</taxon>
        <taxon>Bauhinia</taxon>
    </lineage>
</organism>
<keyword evidence="2" id="KW-1185">Reference proteome</keyword>
<proteinExistence type="predicted"/>
<gene>
    <name evidence="1" type="ORF">L6164_011807</name>
</gene>
<reference evidence="1 2" key="1">
    <citation type="journal article" date="2022" name="DNA Res.">
        <title>Chromosomal-level genome assembly of the orchid tree Bauhinia variegata (Leguminosae; Cercidoideae) supports the allotetraploid origin hypothesis of Bauhinia.</title>
        <authorList>
            <person name="Zhong Y."/>
            <person name="Chen Y."/>
            <person name="Zheng D."/>
            <person name="Pang J."/>
            <person name="Liu Y."/>
            <person name="Luo S."/>
            <person name="Meng S."/>
            <person name="Qian L."/>
            <person name="Wei D."/>
            <person name="Dai S."/>
            <person name="Zhou R."/>
        </authorList>
    </citation>
    <scope>NUCLEOTIDE SEQUENCE [LARGE SCALE GENOMIC DNA]</scope>
    <source>
        <strain evidence="1">BV-YZ2020</strain>
    </source>
</reference>
<dbReference type="Proteomes" id="UP000828941">
    <property type="component" value="Chromosome 5"/>
</dbReference>
<accession>A0ACB9PCE0</accession>
<protein>
    <submittedName>
        <fullName evidence="1">Uncharacterized protein</fullName>
    </submittedName>
</protein>
<evidence type="ECO:0000313" key="1">
    <source>
        <dbReference type="EMBL" id="KAI4344600.1"/>
    </source>
</evidence>
<evidence type="ECO:0000313" key="2">
    <source>
        <dbReference type="Proteomes" id="UP000828941"/>
    </source>
</evidence>
<dbReference type="EMBL" id="CM039430">
    <property type="protein sequence ID" value="KAI4344600.1"/>
    <property type="molecule type" value="Genomic_DNA"/>
</dbReference>
<sequence length="624" mass="69522">MAEALRMPSFADIQAAAADFARGFDYNYYRPLHIAVLKGDWETAEKFFNDDPGALTSKITTLGMTPLHVAAVGSQWKIVEKLVQLMSSEALAVQDFVGCTALHYVATSGSLNAAKAMVTKNRSLTQIITLAGHTPLLFAITSTRSKQFVRYLAFTTTDDAPACPFSGPSANYLVTFLTAGGYHDITLDLIQLYPNLATMADEDGSYILNVLSQLPSDFPTGSKLGFLESIIYHFVPVELDHPPPSNRKEDLEDPHGTSSDHQCYFGSLIWKAIENLVTRIKIVRDRKLRHKSAVRLVEYLCSKASTNDNDSQFWQSFVSGSILSNATSFGIVEILSICLQFFPDLIWNYIPNEGYIMQIAIKNRQEKVFNLLCDMPISRTFVLALDDSLNTTTHLAARLGPPSQLGSISGTAFQMQRELQWFKEVEKLDHPLHKHAKNKDGKTPWDLFRDEHKGLLEEGEKWMKDTSNCCMLVSTLIATVVFSAGFTVPGGNDQEKGYPIFLNDNIFMVFAVSDALALFSSITSLFMFFSILTARYAEEDFLKTLPNRLILGLTFLFFAIATTMIAFGAALCLMLREGVKWVAIPVAFLAFLSIALFAVPQLPLFLQMVASTHGRGIYHPQRLW</sequence>
<name>A0ACB9PCE0_BAUVA</name>
<comment type="caution">
    <text evidence="1">The sequence shown here is derived from an EMBL/GenBank/DDBJ whole genome shotgun (WGS) entry which is preliminary data.</text>
</comment>